<dbReference type="PANTHER" id="PTHR21530:SF7">
    <property type="entry name" value="TRAB DOMAIN-CONTAINING PROTEIN"/>
    <property type="match status" value="1"/>
</dbReference>
<dbReference type="AlphaFoldDB" id="A0A7S4E8D3"/>
<evidence type="ECO:0008006" key="4">
    <source>
        <dbReference type="Google" id="ProtNLM"/>
    </source>
</evidence>
<keyword evidence="3" id="KW-1185">Reference proteome</keyword>
<gene>
    <name evidence="1" type="ORF">PCAL00307_LOCUS12117</name>
    <name evidence="2" type="ORF">PECAL_5P14900</name>
</gene>
<accession>A0A7S4E8D3</accession>
<dbReference type="PANTHER" id="PTHR21530">
    <property type="entry name" value="PHEROMONE SHUTDOWN PROTEIN"/>
    <property type="match status" value="1"/>
</dbReference>
<evidence type="ECO:0000313" key="2">
    <source>
        <dbReference type="EMBL" id="CAH0376894.1"/>
    </source>
</evidence>
<proteinExistence type="predicted"/>
<evidence type="ECO:0000313" key="3">
    <source>
        <dbReference type="Proteomes" id="UP000789595"/>
    </source>
</evidence>
<dbReference type="Proteomes" id="UP000789595">
    <property type="component" value="Unassembled WGS sequence"/>
</dbReference>
<evidence type="ECO:0000313" key="1">
    <source>
        <dbReference type="EMBL" id="CAE0696681.1"/>
    </source>
</evidence>
<reference evidence="2" key="2">
    <citation type="submission" date="2021-11" db="EMBL/GenBank/DDBJ databases">
        <authorList>
            <consortium name="Genoscope - CEA"/>
            <person name="William W."/>
        </authorList>
    </citation>
    <scope>NUCLEOTIDE SEQUENCE</scope>
</reference>
<protein>
    <recommendedName>
        <fullName evidence="4">TraB family protein</fullName>
    </recommendedName>
</protein>
<organism evidence="1">
    <name type="scientific">Pelagomonas calceolata</name>
    <dbReference type="NCBI Taxonomy" id="35677"/>
    <lineage>
        <taxon>Eukaryota</taxon>
        <taxon>Sar</taxon>
        <taxon>Stramenopiles</taxon>
        <taxon>Ochrophyta</taxon>
        <taxon>Pelagophyceae</taxon>
        <taxon>Pelagomonadales</taxon>
        <taxon>Pelagomonadaceae</taxon>
        <taxon>Pelagomonas</taxon>
    </lineage>
</organism>
<reference evidence="1" key="1">
    <citation type="submission" date="2021-01" db="EMBL/GenBank/DDBJ databases">
        <authorList>
            <person name="Corre E."/>
            <person name="Pelletier E."/>
            <person name="Niang G."/>
            <person name="Scheremetjew M."/>
            <person name="Finn R."/>
            <person name="Kale V."/>
            <person name="Holt S."/>
            <person name="Cochrane G."/>
            <person name="Meng A."/>
            <person name="Brown T."/>
            <person name="Cohen L."/>
        </authorList>
    </citation>
    <scope>NUCLEOTIDE SEQUENCE</scope>
    <source>
        <strain evidence="1">CCMP1756</strain>
    </source>
</reference>
<dbReference type="EMBL" id="CAKKNE010000005">
    <property type="protein sequence ID" value="CAH0376894.1"/>
    <property type="molecule type" value="Genomic_DNA"/>
</dbReference>
<dbReference type="InterPro" id="IPR046345">
    <property type="entry name" value="TraB_PrgY-like"/>
</dbReference>
<dbReference type="OrthoDB" id="10611131at2759"/>
<dbReference type="EMBL" id="HBIW01014103">
    <property type="protein sequence ID" value="CAE0696681.1"/>
    <property type="molecule type" value="Transcribed_RNA"/>
</dbReference>
<name>A0A7S4E8D3_9STRA</name>
<sequence>MGAGSSHPSWAPDSLPKKIRKLPDEYLELRHPNGSVVHVVGVRAFEAAGPDIVRKVIRAATPDSVLLQLCDERVPPVWELIERGTKRADGSLRDPLPANPFDWNTASSDARLRSFQWWFGGGLDLEGLAALNGTCLGAAQASAAHEAARLQASTHLIDRQVSSTLHRVYCRAWREYAFFSGSSCADELADALSVVLAPVDADNLDPRRGAIDTVCRELASDDDGAPSATAAAAAFRAARETIGAERSEILAHKCHEALKTLGPGGVAVAVVGSEHVASIGRQFGKTDPKKIEELLAGPPVSDSLIAVAAPTIAVGAPLALGQRFLPPVPKRAMWLAWAVLPAVYEMYIVRQRYDTYRGVAAVQEALEGTV</sequence>